<dbReference type="OrthoDB" id="2897536at2"/>
<gene>
    <name evidence="2" type="ORF">C6Y14_05380</name>
</gene>
<evidence type="ECO:0000313" key="2">
    <source>
        <dbReference type="EMBL" id="PSM44462.1"/>
    </source>
</evidence>
<sequence>MPKTERLEPSPPQYAQPASADVVTFESLARSVRDWAPDLVPGLLRTAAYSQAVLQAYEPAGTDEAADGRTASRRARARILDNPAGPRYQVILDEVVVRRPVGGPHTMAEQLRRIAALVRSHRIVAQVLPLSEGAHAGLEGLFKLMTFDDAPPVAYVQAAGTGRLLDDPAVITHCTLTHELLATAALSPLASLALIERAADAYEDAHPN</sequence>
<name>A0A2P8QDY2_9ACTN</name>
<keyword evidence="3" id="KW-1185">Reference proteome</keyword>
<reference evidence="2 3" key="1">
    <citation type="submission" date="2018-03" db="EMBL/GenBank/DDBJ databases">
        <title>Streptomyces dioscori sp. nov., a novel endophytic actinobacterium isolated from bulbil of Dioscorea bulbifera L.</title>
        <authorList>
            <person name="Zhikuan W."/>
        </authorList>
    </citation>
    <scope>NUCLEOTIDE SEQUENCE [LARGE SCALE GENOMIC DNA]</scope>
    <source>
        <strain evidence="2 3">A217</strain>
    </source>
</reference>
<comment type="caution">
    <text evidence="2">The sequence shown here is derived from an EMBL/GenBank/DDBJ whole genome shotgun (WGS) entry which is preliminary data.</text>
</comment>
<evidence type="ECO:0000259" key="1">
    <source>
        <dbReference type="Pfam" id="PF19054"/>
    </source>
</evidence>
<dbReference type="Pfam" id="PF19054">
    <property type="entry name" value="DUF5753"/>
    <property type="match status" value="1"/>
</dbReference>
<protein>
    <submittedName>
        <fullName evidence="2">Transcriptional regulator</fullName>
    </submittedName>
</protein>
<accession>A0A2P8QDY2</accession>
<organism evidence="2 3">
    <name type="scientific">Streptomyces dioscori</name>
    <dbReference type="NCBI Taxonomy" id="2109333"/>
    <lineage>
        <taxon>Bacteria</taxon>
        <taxon>Bacillati</taxon>
        <taxon>Actinomycetota</taxon>
        <taxon>Actinomycetes</taxon>
        <taxon>Kitasatosporales</taxon>
        <taxon>Streptomycetaceae</taxon>
        <taxon>Streptomyces</taxon>
        <taxon>Streptomyces aurantiacus group</taxon>
    </lineage>
</organism>
<dbReference type="EMBL" id="PYBJ01000002">
    <property type="protein sequence ID" value="PSM44462.1"/>
    <property type="molecule type" value="Genomic_DNA"/>
</dbReference>
<dbReference type="AlphaFoldDB" id="A0A2P8QDY2"/>
<feature type="domain" description="DUF5753" evidence="1">
    <location>
        <begin position="20"/>
        <end position="197"/>
    </location>
</feature>
<proteinExistence type="predicted"/>
<dbReference type="InterPro" id="IPR043917">
    <property type="entry name" value="DUF5753"/>
</dbReference>
<dbReference type="RefSeq" id="WP_107015341.1">
    <property type="nucleotide sequence ID" value="NZ_KZ679039.1"/>
</dbReference>
<evidence type="ECO:0000313" key="3">
    <source>
        <dbReference type="Proteomes" id="UP000240429"/>
    </source>
</evidence>
<dbReference type="Proteomes" id="UP000240429">
    <property type="component" value="Unassembled WGS sequence"/>
</dbReference>